<keyword evidence="1" id="KW-0812">Transmembrane</keyword>
<evidence type="ECO:0000256" key="1">
    <source>
        <dbReference type="SAM" id="Phobius"/>
    </source>
</evidence>
<name>A0A854QLL2_CRYNE</name>
<dbReference type="OrthoDB" id="4153866at2759"/>
<dbReference type="Proteomes" id="UP000199727">
    <property type="component" value="Unassembled WGS sequence"/>
</dbReference>
<sequence>MPDFRQVTTPSRLFILPSYSSMSSPSKYLLQPSITPIPILPQTQTAPTTPFRSNVETLNSATPLLPEKEESFFHSLCRGHWHFPWRRHRSNKCSSHYYGHARLRGCVWLLWKIMLAMLIGIFLYWWGWQDARDQRLTLFNQLQQLPISINTTISTTKGVTKIWANSHNDEMQGKDALTLALKQGFGYIEIDTHLDTSSSKNSSLTLLTGHEVSDLNSNRTVKNLYLDPLLAILDAHNQAWTPGGEKNWTGVYKDDPREEVTLFFDIKSDGDATWPYLEAALQPFLSKGYLTTYNTTSNTLTPGPLTVVGTGNTPLHRVYYSPLRYIFYDAPLLELYHPYTLPASQYGPETTIRWHPTISPIASAKFPLQSYLALGPGSRGGGINPFSCNLKLMSAIAKEMGIQSRWWGVLHKPGWARRMLWEMIWESGAGVINADELEDMGNWLRAHEGKERSLKC</sequence>
<dbReference type="PANTHER" id="PTHR31571">
    <property type="entry name" value="ALTERED INHERITANCE OF MITOCHONDRIA PROTEIN 6"/>
    <property type="match status" value="1"/>
</dbReference>
<accession>A0A854QLL2</accession>
<organism evidence="2 3">
    <name type="scientific">Cryptococcus neoformans Tu259-1</name>
    <dbReference type="NCBI Taxonomy" id="1230072"/>
    <lineage>
        <taxon>Eukaryota</taxon>
        <taxon>Fungi</taxon>
        <taxon>Dikarya</taxon>
        <taxon>Basidiomycota</taxon>
        <taxon>Agaricomycotina</taxon>
        <taxon>Tremellomycetes</taxon>
        <taxon>Tremellales</taxon>
        <taxon>Cryptococcaceae</taxon>
        <taxon>Cryptococcus</taxon>
        <taxon>Cryptococcus neoformans species complex</taxon>
    </lineage>
</organism>
<evidence type="ECO:0008006" key="4">
    <source>
        <dbReference type="Google" id="ProtNLM"/>
    </source>
</evidence>
<dbReference type="PANTHER" id="PTHR31571:SF1">
    <property type="entry name" value="ALTERED INHERITANCE OF MITOCHONDRIA PROTEIN 6"/>
    <property type="match status" value="1"/>
</dbReference>
<dbReference type="InterPro" id="IPR051236">
    <property type="entry name" value="HAT_RTT109-like"/>
</dbReference>
<comment type="caution">
    <text evidence="2">The sequence shown here is derived from an EMBL/GenBank/DDBJ whole genome shotgun (WGS) entry which is preliminary data.</text>
</comment>
<feature type="transmembrane region" description="Helical" evidence="1">
    <location>
        <begin position="109"/>
        <end position="128"/>
    </location>
</feature>
<keyword evidence="1" id="KW-1133">Transmembrane helix</keyword>
<protein>
    <recommendedName>
        <fullName evidence="4">Altered inheritance of mitochondria protein 6</fullName>
    </recommendedName>
</protein>
<keyword evidence="1" id="KW-0472">Membrane</keyword>
<dbReference type="EMBL" id="AMKT01000034">
    <property type="protein sequence ID" value="OXG23859.1"/>
    <property type="molecule type" value="Genomic_DNA"/>
</dbReference>
<proteinExistence type="predicted"/>
<dbReference type="AlphaFoldDB" id="A0A854QLL2"/>
<evidence type="ECO:0000313" key="2">
    <source>
        <dbReference type="EMBL" id="OXG23859.1"/>
    </source>
</evidence>
<evidence type="ECO:0000313" key="3">
    <source>
        <dbReference type="Proteomes" id="UP000199727"/>
    </source>
</evidence>
<reference evidence="2 3" key="1">
    <citation type="submission" date="2017-06" db="EMBL/GenBank/DDBJ databases">
        <title>Global population genomics of the pathogenic fungus Cryptococcus neoformans var. grubii.</title>
        <authorList>
            <person name="Cuomo C."/>
            <person name="Litvintseva A."/>
            <person name="Chen Y."/>
            <person name="Young S."/>
            <person name="Zeng Q."/>
            <person name="Chapman S."/>
            <person name="Gujja S."/>
            <person name="Saif S."/>
            <person name="Birren B."/>
        </authorList>
    </citation>
    <scope>NUCLEOTIDE SEQUENCE [LARGE SCALE GENOMIC DNA]</scope>
    <source>
        <strain evidence="2 3">Tu259-1</strain>
    </source>
</reference>
<gene>
    <name evidence="2" type="ORF">C361_02399</name>
</gene>